<feature type="region of interest" description="Disordered" evidence="1">
    <location>
        <begin position="1"/>
        <end position="105"/>
    </location>
</feature>
<gene>
    <name evidence="2" type="ORF">NLU13_1671</name>
</gene>
<feature type="region of interest" description="Disordered" evidence="1">
    <location>
        <begin position="170"/>
        <end position="214"/>
    </location>
</feature>
<organism evidence="2 3">
    <name type="scientific">Sarocladium strictum</name>
    <name type="common">Black bundle disease fungus</name>
    <name type="synonym">Acremonium strictum</name>
    <dbReference type="NCBI Taxonomy" id="5046"/>
    <lineage>
        <taxon>Eukaryota</taxon>
        <taxon>Fungi</taxon>
        <taxon>Dikarya</taxon>
        <taxon>Ascomycota</taxon>
        <taxon>Pezizomycotina</taxon>
        <taxon>Sordariomycetes</taxon>
        <taxon>Hypocreomycetidae</taxon>
        <taxon>Hypocreales</taxon>
        <taxon>Sarocladiaceae</taxon>
        <taxon>Sarocladium</taxon>
    </lineage>
</organism>
<sequence length="299" mass="34035">MPHKHKRKREGGEGDYELPPSQRARPLPVGNSKQSSTIFTSDTKKKRKNKNKGVDNDTPRAFRRIMAAAQGKKTRSGLDDGVESKPKSDRDLPNGDLKIRPGEDMRSFSARVDAALPVSGLTRKTVTKDGKDEQGFKVWRTTKERKMHKLYAEWHEEERKIRERREEELEEAAARELENDAAGITSSAFLLDDDNGSGRKKKGKKGKKGKDEDPWAVLLKKRAEKKAGLHDVVQAPPELHKEKTRHLKVRNATVDVGNIPKASGSLRRREELQAERDDVLEAYRKIREHEQRKLTGKRS</sequence>
<comment type="caution">
    <text evidence="2">The sequence shown here is derived from an EMBL/GenBank/DDBJ whole genome shotgun (WGS) entry which is preliminary data.</text>
</comment>
<reference evidence="2" key="1">
    <citation type="submission" date="2022-10" db="EMBL/GenBank/DDBJ databases">
        <title>Determination and structural analysis of whole genome sequence of Sarocladium strictum F4-1.</title>
        <authorList>
            <person name="Hu L."/>
            <person name="Jiang Y."/>
        </authorList>
    </citation>
    <scope>NUCLEOTIDE SEQUENCE</scope>
    <source>
        <strain evidence="2">F4-1</strain>
    </source>
</reference>
<dbReference type="Proteomes" id="UP001175261">
    <property type="component" value="Unassembled WGS sequence"/>
</dbReference>
<accession>A0AA39GSZ7</accession>
<evidence type="ECO:0000313" key="2">
    <source>
        <dbReference type="EMBL" id="KAK0392173.1"/>
    </source>
</evidence>
<name>A0AA39GSZ7_SARSR</name>
<proteinExistence type="predicted"/>
<evidence type="ECO:0000256" key="1">
    <source>
        <dbReference type="SAM" id="MobiDB-lite"/>
    </source>
</evidence>
<feature type="compositionally biased region" description="Basic and acidic residues" evidence="1">
    <location>
        <begin position="76"/>
        <end position="105"/>
    </location>
</feature>
<feature type="compositionally biased region" description="Basic residues" evidence="1">
    <location>
        <begin position="198"/>
        <end position="208"/>
    </location>
</feature>
<dbReference type="AlphaFoldDB" id="A0AA39GSZ7"/>
<protein>
    <recommendedName>
        <fullName evidence="4">Urease accessory protein UreD</fullName>
    </recommendedName>
</protein>
<evidence type="ECO:0008006" key="4">
    <source>
        <dbReference type="Google" id="ProtNLM"/>
    </source>
</evidence>
<feature type="compositionally biased region" description="Polar residues" evidence="1">
    <location>
        <begin position="31"/>
        <end position="41"/>
    </location>
</feature>
<dbReference type="PANTHER" id="PTHR40644">
    <property type="entry name" value="UPF0653 PROTEIN C607.02C"/>
    <property type="match status" value="1"/>
</dbReference>
<dbReference type="EMBL" id="JAPDFR010000001">
    <property type="protein sequence ID" value="KAK0392173.1"/>
    <property type="molecule type" value="Genomic_DNA"/>
</dbReference>
<evidence type="ECO:0000313" key="3">
    <source>
        <dbReference type="Proteomes" id="UP001175261"/>
    </source>
</evidence>
<keyword evidence="3" id="KW-1185">Reference proteome</keyword>
<dbReference type="PANTHER" id="PTHR40644:SF1">
    <property type="entry name" value="UPF0653 PROTEIN C607.02C"/>
    <property type="match status" value="1"/>
</dbReference>